<comment type="similarity">
    <text evidence="2">Belongs to the EccE family.</text>
</comment>
<protein>
    <submittedName>
        <fullName evidence="8">Type VII secretion protein EccE</fullName>
    </submittedName>
</protein>
<keyword evidence="9" id="KW-1185">Reference proteome</keyword>
<name>A0ABP6MR88_9ACTN</name>
<sequence length="390" mass="41795">MQRLVLIEVAAALLLAAWVVDPLAVVPTAVVSAALVLLAFVRRRGRAWHEWLGTAQALRARKRRAASTPIPPGTEPAFAPAVECDPALRTYAYGDRDRRQVGMVGDGTFVTAVLQVESDATALRAERGRQPLPVGLVRDALEVDGIRLESAQIVQHTQPAPALHLPQQSVAVSNYAPLQAQTGAPAVRITWVALKLDPELCPEAVAARGGGFVGAQKCVVRAMDQLASRLTGAGFRATALTEEQLAAAIATSAGANPLVTAEAGRTELPERRTEESARAWRCDNRRHTTYWVRRWPQLGNAGGPSLPQLVALLTAVPTLATTFSLTLRHGERQEVSLCGHVRVTGRSDAELETARRALERGARQVGTGLVRLDREQLPAMLATLPLGGAR</sequence>
<evidence type="ECO:0000256" key="6">
    <source>
        <dbReference type="ARBA" id="ARBA00023136"/>
    </source>
</evidence>
<keyword evidence="4" id="KW-0812">Transmembrane</keyword>
<feature type="domain" description="Type VII secretion system protein EccE" evidence="7">
    <location>
        <begin position="184"/>
        <end position="292"/>
    </location>
</feature>
<reference evidence="9" key="1">
    <citation type="journal article" date="2019" name="Int. J. Syst. Evol. Microbiol.">
        <title>The Global Catalogue of Microorganisms (GCM) 10K type strain sequencing project: providing services to taxonomists for standard genome sequencing and annotation.</title>
        <authorList>
            <consortium name="The Broad Institute Genomics Platform"/>
            <consortium name="The Broad Institute Genome Sequencing Center for Infectious Disease"/>
            <person name="Wu L."/>
            <person name="Ma J."/>
        </authorList>
    </citation>
    <scope>NUCLEOTIDE SEQUENCE [LARGE SCALE GENOMIC DNA]</scope>
    <source>
        <strain evidence="9">JCM 9092</strain>
    </source>
</reference>
<dbReference type="Pfam" id="PF11203">
    <property type="entry name" value="EccE"/>
    <property type="match status" value="1"/>
</dbReference>
<dbReference type="InterPro" id="IPR021368">
    <property type="entry name" value="T7SS_EccE"/>
</dbReference>
<dbReference type="NCBIfam" id="TIGR03923">
    <property type="entry name" value="T7SS_EccE"/>
    <property type="match status" value="1"/>
</dbReference>
<gene>
    <name evidence="8" type="primary">eccE</name>
    <name evidence="8" type="ORF">GCM10010449_45520</name>
</gene>
<comment type="subcellular location">
    <subcellularLocation>
        <location evidence="1">Cell membrane</location>
    </subcellularLocation>
</comment>
<dbReference type="EMBL" id="BAAAUG010000082">
    <property type="protein sequence ID" value="GAA3118354.1"/>
    <property type="molecule type" value="Genomic_DNA"/>
</dbReference>
<evidence type="ECO:0000256" key="3">
    <source>
        <dbReference type="ARBA" id="ARBA00022475"/>
    </source>
</evidence>
<proteinExistence type="inferred from homology"/>
<comment type="caution">
    <text evidence="8">The sequence shown here is derived from an EMBL/GenBank/DDBJ whole genome shotgun (WGS) entry which is preliminary data.</text>
</comment>
<evidence type="ECO:0000256" key="4">
    <source>
        <dbReference type="ARBA" id="ARBA00022692"/>
    </source>
</evidence>
<dbReference type="Proteomes" id="UP001501637">
    <property type="component" value="Unassembled WGS sequence"/>
</dbReference>
<accession>A0ABP6MR88</accession>
<evidence type="ECO:0000256" key="5">
    <source>
        <dbReference type="ARBA" id="ARBA00022989"/>
    </source>
</evidence>
<keyword evidence="6" id="KW-0472">Membrane</keyword>
<evidence type="ECO:0000313" key="8">
    <source>
        <dbReference type="EMBL" id="GAA3118354.1"/>
    </source>
</evidence>
<evidence type="ECO:0000256" key="2">
    <source>
        <dbReference type="ARBA" id="ARBA00007759"/>
    </source>
</evidence>
<evidence type="ECO:0000313" key="9">
    <source>
        <dbReference type="Proteomes" id="UP001501637"/>
    </source>
</evidence>
<evidence type="ECO:0000256" key="1">
    <source>
        <dbReference type="ARBA" id="ARBA00004236"/>
    </source>
</evidence>
<organism evidence="8 9">
    <name type="scientific">Streptomyces rectiviolaceus</name>
    <dbReference type="NCBI Taxonomy" id="332591"/>
    <lineage>
        <taxon>Bacteria</taxon>
        <taxon>Bacillati</taxon>
        <taxon>Actinomycetota</taxon>
        <taxon>Actinomycetes</taxon>
        <taxon>Kitasatosporales</taxon>
        <taxon>Streptomycetaceae</taxon>
        <taxon>Streptomyces</taxon>
    </lineage>
</organism>
<keyword evidence="3" id="KW-1003">Cell membrane</keyword>
<keyword evidence="5" id="KW-1133">Transmembrane helix</keyword>
<evidence type="ECO:0000259" key="7">
    <source>
        <dbReference type="Pfam" id="PF11203"/>
    </source>
</evidence>
<dbReference type="InterPro" id="IPR050051">
    <property type="entry name" value="EccE_dom"/>
</dbReference>